<keyword evidence="4 5" id="KW-0472">Membrane</keyword>
<evidence type="ECO:0000313" key="7">
    <source>
        <dbReference type="Proteomes" id="UP000580043"/>
    </source>
</evidence>
<comment type="subcellular location">
    <subcellularLocation>
        <location evidence="1">Membrane</location>
        <topology evidence="1">Multi-pass membrane protein</topology>
    </subcellularLocation>
</comment>
<name>A0A848GBB4_9RHOO</name>
<evidence type="ECO:0000256" key="5">
    <source>
        <dbReference type="SAM" id="Phobius"/>
    </source>
</evidence>
<feature type="transmembrane region" description="Helical" evidence="5">
    <location>
        <begin position="84"/>
        <end position="106"/>
    </location>
</feature>
<evidence type="ECO:0008006" key="8">
    <source>
        <dbReference type="Google" id="ProtNLM"/>
    </source>
</evidence>
<reference evidence="6 7" key="1">
    <citation type="submission" date="2020-04" db="EMBL/GenBank/DDBJ databases">
        <title>Zoogloea sp. G-4-1-14 isolated from soil.</title>
        <authorList>
            <person name="Dahal R.H."/>
        </authorList>
    </citation>
    <scope>NUCLEOTIDE SEQUENCE [LARGE SCALE GENOMIC DNA]</scope>
    <source>
        <strain evidence="6 7">G-4-1-14</strain>
    </source>
</reference>
<protein>
    <recommendedName>
        <fullName evidence="8">EI24 domain-containing protein</fullName>
    </recommendedName>
</protein>
<accession>A0A848GBB4</accession>
<evidence type="ECO:0000256" key="1">
    <source>
        <dbReference type="ARBA" id="ARBA00004141"/>
    </source>
</evidence>
<feature type="transmembrane region" description="Helical" evidence="5">
    <location>
        <begin position="20"/>
        <end position="47"/>
    </location>
</feature>
<evidence type="ECO:0000256" key="3">
    <source>
        <dbReference type="ARBA" id="ARBA00022989"/>
    </source>
</evidence>
<evidence type="ECO:0000256" key="4">
    <source>
        <dbReference type="ARBA" id="ARBA00023136"/>
    </source>
</evidence>
<dbReference type="Pfam" id="PF07264">
    <property type="entry name" value="EI24"/>
    <property type="match status" value="1"/>
</dbReference>
<dbReference type="RefSeq" id="WP_169148191.1">
    <property type="nucleotide sequence ID" value="NZ_JABBGA010000032.1"/>
</dbReference>
<sequence>MKNVLLSYFSAARSLTRRGILWHLMWPTLLAAIIWSGLLVASWGALIELGTHFVTGLPLVGDWLAGSESALMVALVMFKLSLVVLALPIIYVTAAFLVAAVALPLMAEKVAAQDYADIARRAGGSQVGSVWNALTSVLQFLVLLILTLPLWLIPGVGLVISLILTAWLNQRAFRYDALMAHADRAEMKELPAVHASGLFGVGLLGAVMAHIPVLNLFAPAMSGLAFVHYLLSALRVSRLTDDNRENIIEVK</sequence>
<evidence type="ECO:0000256" key="2">
    <source>
        <dbReference type="ARBA" id="ARBA00022692"/>
    </source>
</evidence>
<comment type="caution">
    <text evidence="6">The sequence shown here is derived from an EMBL/GenBank/DDBJ whole genome shotgun (WGS) entry which is preliminary data.</text>
</comment>
<proteinExistence type="predicted"/>
<organism evidence="6 7">
    <name type="scientific">Zoogloea dura</name>
    <dbReference type="NCBI Taxonomy" id="2728840"/>
    <lineage>
        <taxon>Bacteria</taxon>
        <taxon>Pseudomonadati</taxon>
        <taxon>Pseudomonadota</taxon>
        <taxon>Betaproteobacteria</taxon>
        <taxon>Rhodocyclales</taxon>
        <taxon>Zoogloeaceae</taxon>
        <taxon>Zoogloea</taxon>
    </lineage>
</organism>
<gene>
    <name evidence="6" type="ORF">HHL15_23210</name>
</gene>
<dbReference type="Proteomes" id="UP000580043">
    <property type="component" value="Unassembled WGS sequence"/>
</dbReference>
<feature type="transmembrane region" description="Helical" evidence="5">
    <location>
        <begin position="190"/>
        <end position="211"/>
    </location>
</feature>
<evidence type="ECO:0000313" key="6">
    <source>
        <dbReference type="EMBL" id="NML28670.1"/>
    </source>
</evidence>
<keyword evidence="2 5" id="KW-0812">Transmembrane</keyword>
<dbReference type="EMBL" id="JABBGA010000032">
    <property type="protein sequence ID" value="NML28670.1"/>
    <property type="molecule type" value="Genomic_DNA"/>
</dbReference>
<keyword evidence="3 5" id="KW-1133">Transmembrane helix</keyword>
<feature type="transmembrane region" description="Helical" evidence="5">
    <location>
        <begin position="151"/>
        <end position="169"/>
    </location>
</feature>
<feature type="transmembrane region" description="Helical" evidence="5">
    <location>
        <begin position="127"/>
        <end position="145"/>
    </location>
</feature>
<dbReference type="InterPro" id="IPR059112">
    <property type="entry name" value="CysZ/EI24"/>
</dbReference>
<keyword evidence="7" id="KW-1185">Reference proteome</keyword>
<dbReference type="AlphaFoldDB" id="A0A848GBB4"/>
<feature type="transmembrane region" description="Helical" evidence="5">
    <location>
        <begin position="217"/>
        <end position="234"/>
    </location>
</feature>